<feature type="domain" description="DUF4367" evidence="2">
    <location>
        <begin position="155"/>
        <end position="263"/>
    </location>
</feature>
<keyword evidence="1" id="KW-0812">Transmembrane</keyword>
<dbReference type="RefSeq" id="WP_068586571.1">
    <property type="nucleotide sequence ID" value="NZ_FTNK01000012.1"/>
</dbReference>
<evidence type="ECO:0000313" key="3">
    <source>
        <dbReference type="EMBL" id="SIR37257.1"/>
    </source>
</evidence>
<proteinExistence type="predicted"/>
<evidence type="ECO:0000259" key="2">
    <source>
        <dbReference type="Pfam" id="PF14285"/>
    </source>
</evidence>
<dbReference type="Proteomes" id="UP000186666">
    <property type="component" value="Unassembled WGS sequence"/>
</dbReference>
<dbReference type="Pfam" id="PF14285">
    <property type="entry name" value="DUF4367"/>
    <property type="match status" value="1"/>
</dbReference>
<name>A0ABY1K7H6_9BACL</name>
<comment type="caution">
    <text evidence="3">The sequence shown here is derived from an EMBL/GenBank/DDBJ whole genome shotgun (WGS) entry which is preliminary data.</text>
</comment>
<keyword evidence="1" id="KW-1133">Transmembrane helix</keyword>
<organism evidence="3 4">
    <name type="scientific">Paenibacillus macquariensis</name>
    <dbReference type="NCBI Taxonomy" id="948756"/>
    <lineage>
        <taxon>Bacteria</taxon>
        <taxon>Bacillati</taxon>
        <taxon>Bacillota</taxon>
        <taxon>Bacilli</taxon>
        <taxon>Bacillales</taxon>
        <taxon>Paenibacillaceae</taxon>
        <taxon>Paenibacillus</taxon>
    </lineage>
</organism>
<reference evidence="3 4" key="1">
    <citation type="submission" date="2017-01" db="EMBL/GenBank/DDBJ databases">
        <authorList>
            <person name="Varghese N."/>
            <person name="Submissions S."/>
        </authorList>
    </citation>
    <scope>NUCLEOTIDE SEQUENCE [LARGE SCALE GENOMIC DNA]</scope>
    <source>
        <strain evidence="3 4">ATCC 23464</strain>
    </source>
</reference>
<protein>
    <recommendedName>
        <fullName evidence="2">DUF4367 domain-containing protein</fullName>
    </recommendedName>
</protein>
<gene>
    <name evidence="3" type="ORF">SAMN05421578_11237</name>
</gene>
<sequence length="265" mass="30077">MNDERFDQWFDDAFDNSVSSSSLFSEESKKESWKKVQVKIEKMNMLKKRKRHFQLAAVVAASVTAGAIIFNPPAITKAGSPVYSTIKDWGDGVINIVFGTTDHSNLEKAKTSPPPGYFNETEENPSAILESVTEYQSKVLSLEEVQNYISFTYPNIHNIPERFELKSSELPTTTPVEKSDDVTMTYKTDNNETMRIIIHSFAYPTVSSSTGSEDTEILTLENDIEAYYTPGRFNDIQFLYNGMKIWIYGNVTKEELLKMAESLPR</sequence>
<dbReference type="InterPro" id="IPR025377">
    <property type="entry name" value="DUF4367"/>
</dbReference>
<evidence type="ECO:0000313" key="4">
    <source>
        <dbReference type="Proteomes" id="UP000186666"/>
    </source>
</evidence>
<evidence type="ECO:0000256" key="1">
    <source>
        <dbReference type="SAM" id="Phobius"/>
    </source>
</evidence>
<keyword evidence="1" id="KW-0472">Membrane</keyword>
<accession>A0ABY1K7H6</accession>
<feature type="transmembrane region" description="Helical" evidence="1">
    <location>
        <begin position="52"/>
        <end position="70"/>
    </location>
</feature>
<dbReference type="EMBL" id="FTNK01000012">
    <property type="protein sequence ID" value="SIR37257.1"/>
    <property type="molecule type" value="Genomic_DNA"/>
</dbReference>
<keyword evidence="4" id="KW-1185">Reference proteome</keyword>